<organism evidence="2 4">
    <name type="scientific">Acetobacter indonesiensis</name>
    <dbReference type="NCBI Taxonomy" id="104101"/>
    <lineage>
        <taxon>Bacteria</taxon>
        <taxon>Pseudomonadati</taxon>
        <taxon>Pseudomonadota</taxon>
        <taxon>Alphaproteobacteria</taxon>
        <taxon>Acetobacterales</taxon>
        <taxon>Acetobacteraceae</taxon>
        <taxon>Acetobacter</taxon>
    </lineage>
</organism>
<evidence type="ECO:0000313" key="1">
    <source>
        <dbReference type="EMBL" id="GAN63708.1"/>
    </source>
</evidence>
<reference evidence="2 4" key="2">
    <citation type="submission" date="2019-07" db="EMBL/GenBank/DDBJ databases">
        <title>Whole genome shotgun sequence of Acetobacter indonesiensis NBRC 16471.</title>
        <authorList>
            <person name="Hosoyama A."/>
            <person name="Uohara A."/>
            <person name="Ohji S."/>
            <person name="Ichikawa N."/>
        </authorList>
    </citation>
    <scope>NUCLEOTIDE SEQUENCE [LARGE SCALE GENOMIC DNA]</scope>
    <source>
        <strain evidence="2 4">NBRC 16471</strain>
    </source>
</reference>
<protein>
    <submittedName>
        <fullName evidence="2">Uncharacterized protein</fullName>
    </submittedName>
</protein>
<reference evidence="1 3" key="1">
    <citation type="submission" date="2012-11" db="EMBL/GenBank/DDBJ databases">
        <title>Whole genome sequence of Acetobacter indonesiensis 5H-1.</title>
        <authorList>
            <person name="Azuma Y."/>
            <person name="Higashiura N."/>
            <person name="Hirakawa H."/>
            <person name="Matsushita K."/>
        </authorList>
    </citation>
    <scope>NUCLEOTIDE SEQUENCE [LARGE SCALE GENOMIC DNA]</scope>
    <source>
        <strain evidence="1 3">5H-1</strain>
    </source>
</reference>
<evidence type="ECO:0000313" key="3">
    <source>
        <dbReference type="Proteomes" id="UP000032673"/>
    </source>
</evidence>
<gene>
    <name evidence="1" type="ORF">Abin_041_003</name>
    <name evidence="2" type="ORF">AIN02nite_29450</name>
</gene>
<comment type="caution">
    <text evidence="2">The sequence shown here is derived from an EMBL/GenBank/DDBJ whole genome shotgun (WGS) entry which is preliminary data.</text>
</comment>
<dbReference type="EMBL" id="BAMW01000039">
    <property type="protein sequence ID" value="GAN63708.1"/>
    <property type="molecule type" value="Genomic_DNA"/>
</dbReference>
<dbReference type="Proteomes" id="UP000032673">
    <property type="component" value="Unassembled WGS sequence"/>
</dbReference>
<dbReference type="Proteomes" id="UP000321104">
    <property type="component" value="Unassembled WGS sequence"/>
</dbReference>
<evidence type="ECO:0000313" key="2">
    <source>
        <dbReference type="EMBL" id="GEN04920.1"/>
    </source>
</evidence>
<evidence type="ECO:0000313" key="4">
    <source>
        <dbReference type="Proteomes" id="UP000321104"/>
    </source>
</evidence>
<sequence length="77" mass="8734">MSNGYPFDIWQGGETSPVDPLQRKKVRSDLMTVYAYLCEHLTSNRLAPKRTFIDIQFKKNASRNLYLVAALAGQVEA</sequence>
<name>A0A6N3T9F4_9PROT</name>
<dbReference type="AlphaFoldDB" id="A0A6N3T9F4"/>
<accession>A0A6N3T9F4</accession>
<proteinExistence type="predicted"/>
<dbReference type="EMBL" id="BJXQ01000044">
    <property type="protein sequence ID" value="GEN04920.1"/>
    <property type="molecule type" value="Genomic_DNA"/>
</dbReference>
<keyword evidence="3" id="KW-1185">Reference proteome</keyword>